<dbReference type="GO" id="GO:0003697">
    <property type="term" value="F:single-stranded DNA binding"/>
    <property type="evidence" value="ECO:0007669"/>
    <property type="project" value="InterPro"/>
</dbReference>
<dbReference type="GO" id="GO:0000150">
    <property type="term" value="F:DNA strand exchange activity"/>
    <property type="evidence" value="ECO:0007669"/>
    <property type="project" value="InterPro"/>
</dbReference>
<sequence>MEGGGVPSTGNSFKSAAGVVAVVVVLGRNIHVQTNQVLVSLKQNMKNKTLNQLGTTHRPVRLRKDLWRPLVALTGFDTPQSAQALSDALLERSQTCQKELKVSADHVAKPRRLRAVDEMNMVESSVLSLRDALESVGTRRQQGKLLALWEQPQWMELKGEKEWPSFLEHGQLELRNNRFVKE</sequence>
<dbReference type="EMBL" id="JAANIT010002860">
    <property type="protein sequence ID" value="KAG1535310.1"/>
    <property type="molecule type" value="Genomic_DNA"/>
</dbReference>
<protein>
    <submittedName>
        <fullName evidence="1">Uncharacterized protein</fullName>
    </submittedName>
</protein>
<evidence type="ECO:0000313" key="1">
    <source>
        <dbReference type="EMBL" id="KAG1535310.1"/>
    </source>
</evidence>
<dbReference type="AlphaFoldDB" id="A0A9P6XZE5"/>
<organism evidence="1 2">
    <name type="scientific">Rhizopus oryzae</name>
    <name type="common">Mucormycosis agent</name>
    <name type="synonym">Rhizopus arrhizus var. delemar</name>
    <dbReference type="NCBI Taxonomy" id="64495"/>
    <lineage>
        <taxon>Eukaryota</taxon>
        <taxon>Fungi</taxon>
        <taxon>Fungi incertae sedis</taxon>
        <taxon>Mucoromycota</taxon>
        <taxon>Mucoromycotina</taxon>
        <taxon>Mucoromycetes</taxon>
        <taxon>Mucorales</taxon>
        <taxon>Mucorineae</taxon>
        <taxon>Rhizopodaceae</taxon>
        <taxon>Rhizopus</taxon>
    </lineage>
</organism>
<name>A0A9P6XZE5_RHIOR</name>
<dbReference type="InterPro" id="IPR024629">
    <property type="entry name" value="Ribosomal_mL67"/>
</dbReference>
<gene>
    <name evidence="1" type="ORF">G6F51_011610</name>
</gene>
<reference evidence="1" key="1">
    <citation type="journal article" date="2020" name="Microb. Genom.">
        <title>Genetic diversity of clinical and environmental Mucorales isolates obtained from an investigation of mucormycosis cases among solid organ transplant recipients.</title>
        <authorList>
            <person name="Nguyen M.H."/>
            <person name="Kaul D."/>
            <person name="Muto C."/>
            <person name="Cheng S.J."/>
            <person name="Richter R.A."/>
            <person name="Bruno V.M."/>
            <person name="Liu G."/>
            <person name="Beyhan S."/>
            <person name="Sundermann A.J."/>
            <person name="Mounaud S."/>
            <person name="Pasculle A.W."/>
            <person name="Nierman W.C."/>
            <person name="Driscoll E."/>
            <person name="Cumbie R."/>
            <person name="Clancy C.J."/>
            <person name="Dupont C.L."/>
        </authorList>
    </citation>
    <scope>NUCLEOTIDE SEQUENCE</scope>
    <source>
        <strain evidence="1">GL16</strain>
    </source>
</reference>
<accession>A0A9P6XZE5</accession>
<comment type="caution">
    <text evidence="1">The sequence shown here is derived from an EMBL/GenBank/DDBJ whole genome shotgun (WGS) entry which is preliminary data.</text>
</comment>
<proteinExistence type="predicted"/>
<dbReference type="Pfam" id="PF12829">
    <property type="entry name" value="Mhr1"/>
    <property type="match status" value="1"/>
</dbReference>
<evidence type="ECO:0000313" key="2">
    <source>
        <dbReference type="Proteomes" id="UP000717996"/>
    </source>
</evidence>
<dbReference type="Proteomes" id="UP000717996">
    <property type="component" value="Unassembled WGS sequence"/>
</dbReference>